<feature type="domain" description="SfsA N-terminal OB" evidence="3">
    <location>
        <begin position="11"/>
        <end position="78"/>
    </location>
</feature>
<accession>A0A222G8Y2</accession>
<gene>
    <name evidence="1" type="primary">sfsA</name>
    <name evidence="4" type="ORF">B5D82_11465</name>
</gene>
<comment type="similarity">
    <text evidence="1">Belongs to the SfsA family.</text>
</comment>
<dbReference type="InterPro" id="IPR040452">
    <property type="entry name" value="SfsA_C"/>
</dbReference>
<dbReference type="FunFam" id="3.40.1350.60:FF:000001">
    <property type="entry name" value="Sugar fermentation stimulation protein A"/>
    <property type="match status" value="1"/>
</dbReference>
<dbReference type="Gene3D" id="2.40.50.580">
    <property type="match status" value="1"/>
</dbReference>
<dbReference type="InterPro" id="IPR041465">
    <property type="entry name" value="SfsA_N"/>
</dbReference>
<name>A0A222G8Y2_9GAMM</name>
<dbReference type="EMBL" id="CP020465">
    <property type="protein sequence ID" value="ASP48327.1"/>
    <property type="molecule type" value="Genomic_DNA"/>
</dbReference>
<evidence type="ECO:0000313" key="5">
    <source>
        <dbReference type="Proteomes" id="UP000202259"/>
    </source>
</evidence>
<dbReference type="KEGG" id="cber:B5D82_11465"/>
<evidence type="ECO:0000259" key="2">
    <source>
        <dbReference type="Pfam" id="PF03749"/>
    </source>
</evidence>
<dbReference type="Pfam" id="PF17746">
    <property type="entry name" value="SfsA_N"/>
    <property type="match status" value="1"/>
</dbReference>
<feature type="domain" description="Sugar fermentation stimulation protein C-terminal" evidence="2">
    <location>
        <begin position="82"/>
        <end position="220"/>
    </location>
</feature>
<dbReference type="PANTHER" id="PTHR30545:SF2">
    <property type="entry name" value="SUGAR FERMENTATION STIMULATION PROTEIN A"/>
    <property type="match status" value="1"/>
</dbReference>
<dbReference type="GO" id="GO:0003677">
    <property type="term" value="F:DNA binding"/>
    <property type="evidence" value="ECO:0007669"/>
    <property type="project" value="InterPro"/>
</dbReference>
<dbReference type="FunFam" id="2.40.50.580:FF:000001">
    <property type="entry name" value="Sugar fermentation stimulation protein A"/>
    <property type="match status" value="1"/>
</dbReference>
<evidence type="ECO:0000256" key="1">
    <source>
        <dbReference type="HAMAP-Rule" id="MF_00095"/>
    </source>
</evidence>
<dbReference type="HAMAP" id="MF_00095">
    <property type="entry name" value="SfsA"/>
    <property type="match status" value="1"/>
</dbReference>
<sequence length="236" mass="26687">MEINLKKASLIKRYKRFLADITLENGSDCTIHVANTGAMTGCAVPDDAVWYSTSDNLKRKYPFSWELTQTQKNHFICVNTIRANQLAEHAILNGTIAELQGFKALNREVKYGEENSKIDFHLLDKDGRETFIEVKSVTLLEENQGYFPDAVTLRGQKHLRELIAMAEKGHRAVLLFAILHSGINDIKPAEHIDAKYTKLLREASQQGVEIIAYKAIFQKEENSFIINLANKAPVIL</sequence>
<proteinExistence type="inferred from homology"/>
<dbReference type="RefSeq" id="WP_081151661.1">
    <property type="nucleotide sequence ID" value="NZ_CP020465.1"/>
</dbReference>
<evidence type="ECO:0000313" key="4">
    <source>
        <dbReference type="EMBL" id="ASP48327.1"/>
    </source>
</evidence>
<dbReference type="AlphaFoldDB" id="A0A222G8Y2"/>
<keyword evidence="5" id="KW-1185">Reference proteome</keyword>
<reference evidence="4 5" key="1">
    <citation type="submission" date="2017-08" db="EMBL/GenBank/DDBJ databases">
        <title>Complete genome of Colwellia sp. NB097-1, a psychrophile bacterium ioslated from Bering Sea.</title>
        <authorList>
            <person name="Chen X."/>
        </authorList>
    </citation>
    <scope>NUCLEOTIDE SEQUENCE [LARGE SCALE GENOMIC DNA]</scope>
    <source>
        <strain evidence="4 5">NB097-1</strain>
    </source>
</reference>
<dbReference type="Gene3D" id="3.40.1350.60">
    <property type="match status" value="1"/>
</dbReference>
<evidence type="ECO:0000259" key="3">
    <source>
        <dbReference type="Pfam" id="PF17746"/>
    </source>
</evidence>
<dbReference type="NCBIfam" id="TIGR00230">
    <property type="entry name" value="sfsA"/>
    <property type="match status" value="1"/>
</dbReference>
<dbReference type="CDD" id="cd22359">
    <property type="entry name" value="SfsA-like_bacterial"/>
    <property type="match status" value="1"/>
</dbReference>
<dbReference type="Pfam" id="PF03749">
    <property type="entry name" value="SfsA"/>
    <property type="match status" value="1"/>
</dbReference>
<dbReference type="Proteomes" id="UP000202259">
    <property type="component" value="Chromosome"/>
</dbReference>
<dbReference type="OrthoDB" id="9802365at2"/>
<protein>
    <recommendedName>
        <fullName evidence="1">Sugar fermentation stimulation protein homolog</fullName>
    </recommendedName>
</protein>
<dbReference type="InterPro" id="IPR005224">
    <property type="entry name" value="SfsA"/>
</dbReference>
<dbReference type="PANTHER" id="PTHR30545">
    <property type="entry name" value="SUGAR FERMENTATION STIMULATION PROTEIN A"/>
    <property type="match status" value="1"/>
</dbReference>
<organism evidence="4 5">
    <name type="scientific">Cognaticolwellia beringensis</name>
    <dbReference type="NCBI Taxonomy" id="1967665"/>
    <lineage>
        <taxon>Bacteria</taxon>
        <taxon>Pseudomonadati</taxon>
        <taxon>Pseudomonadota</taxon>
        <taxon>Gammaproteobacteria</taxon>
        <taxon>Alteromonadales</taxon>
        <taxon>Colwelliaceae</taxon>
        <taxon>Cognaticolwellia</taxon>
    </lineage>
</organism>